<feature type="compositionally biased region" description="Low complexity" evidence="1">
    <location>
        <begin position="97"/>
        <end position="114"/>
    </location>
</feature>
<gene>
    <name evidence="2" type="ORF">BT96DRAFT_995528</name>
</gene>
<reference evidence="2" key="1">
    <citation type="journal article" date="2019" name="Environ. Microbiol.">
        <title>Fungal ecological strategies reflected in gene transcription - a case study of two litter decomposers.</title>
        <authorList>
            <person name="Barbi F."/>
            <person name="Kohler A."/>
            <person name="Barry K."/>
            <person name="Baskaran P."/>
            <person name="Daum C."/>
            <person name="Fauchery L."/>
            <person name="Ihrmark K."/>
            <person name="Kuo A."/>
            <person name="LaButti K."/>
            <person name="Lipzen A."/>
            <person name="Morin E."/>
            <person name="Grigoriev I.V."/>
            <person name="Henrissat B."/>
            <person name="Lindahl B."/>
            <person name="Martin F."/>
        </authorList>
    </citation>
    <scope>NUCLEOTIDE SEQUENCE</scope>
    <source>
        <strain evidence="2">JB14</strain>
    </source>
</reference>
<dbReference type="Proteomes" id="UP000799118">
    <property type="component" value="Unassembled WGS sequence"/>
</dbReference>
<proteinExistence type="predicted"/>
<feature type="region of interest" description="Disordered" evidence="1">
    <location>
        <begin position="144"/>
        <end position="192"/>
    </location>
</feature>
<dbReference type="EMBL" id="ML769493">
    <property type="protein sequence ID" value="KAE9397706.1"/>
    <property type="molecule type" value="Genomic_DNA"/>
</dbReference>
<name>A0A6A4HI13_9AGAR</name>
<evidence type="ECO:0000313" key="2">
    <source>
        <dbReference type="EMBL" id="KAE9397706.1"/>
    </source>
</evidence>
<dbReference type="OrthoDB" id="18679at2759"/>
<dbReference type="AlphaFoldDB" id="A0A6A4HI13"/>
<keyword evidence="3" id="KW-1185">Reference proteome</keyword>
<evidence type="ECO:0000256" key="1">
    <source>
        <dbReference type="SAM" id="MobiDB-lite"/>
    </source>
</evidence>
<accession>A0A6A4HI13</accession>
<sequence length="192" mass="21530">MTSQPDFLACACAMMCMAGGDEGGNAGWRASQFFFANLFRLEKPTIHCPFLLVAFYRNREFILHFHLALPNFWRKYKQSFYSSADSSSPRHGLRAAPNASRSSLDSSSNDAPTSRCYPRGGPDIEQDRSELFSGEFTRSFLRWTPKRFPAPGEENDDDLEGIKQSPISSSRNALDLARESEETLATLTRPGD</sequence>
<protein>
    <submittedName>
        <fullName evidence="2">Uncharacterized protein</fullName>
    </submittedName>
</protein>
<feature type="region of interest" description="Disordered" evidence="1">
    <location>
        <begin position="83"/>
        <end position="128"/>
    </location>
</feature>
<organism evidence="2 3">
    <name type="scientific">Gymnopus androsaceus JB14</name>
    <dbReference type="NCBI Taxonomy" id="1447944"/>
    <lineage>
        <taxon>Eukaryota</taxon>
        <taxon>Fungi</taxon>
        <taxon>Dikarya</taxon>
        <taxon>Basidiomycota</taxon>
        <taxon>Agaricomycotina</taxon>
        <taxon>Agaricomycetes</taxon>
        <taxon>Agaricomycetidae</taxon>
        <taxon>Agaricales</taxon>
        <taxon>Marasmiineae</taxon>
        <taxon>Omphalotaceae</taxon>
        <taxon>Gymnopus</taxon>
    </lineage>
</organism>
<evidence type="ECO:0000313" key="3">
    <source>
        <dbReference type="Proteomes" id="UP000799118"/>
    </source>
</evidence>